<reference evidence="2 3" key="1">
    <citation type="submission" date="2020-04" db="EMBL/GenBank/DDBJ databases">
        <authorList>
            <person name="Wallbank WR R."/>
            <person name="Pardo Diaz C."/>
            <person name="Kozak K."/>
            <person name="Martin S."/>
            <person name="Jiggins C."/>
            <person name="Moest M."/>
            <person name="Warren A I."/>
            <person name="Byers J.R.P. K."/>
            <person name="Montejo-Kovacevich G."/>
            <person name="Yen C E."/>
        </authorList>
    </citation>
    <scope>NUCLEOTIDE SEQUENCE [LARGE SCALE GENOMIC DNA]</scope>
</reference>
<feature type="domain" description="Transposable element P transposase-like RNase H" evidence="1">
    <location>
        <begin position="2"/>
        <end position="107"/>
    </location>
</feature>
<accession>A0A8S0ZF75</accession>
<proteinExistence type="predicted"/>
<dbReference type="Proteomes" id="UP000494256">
    <property type="component" value="Unassembled WGS sequence"/>
</dbReference>
<dbReference type="EMBL" id="CADEBD010000289">
    <property type="protein sequence ID" value="CAB3232291.1"/>
    <property type="molecule type" value="Genomic_DNA"/>
</dbReference>
<protein>
    <recommendedName>
        <fullName evidence="1">Transposable element P transposase-like RNase H domain-containing protein</fullName>
    </recommendedName>
</protein>
<comment type="caution">
    <text evidence="2">The sequence shown here is derived from an EMBL/GenBank/DDBJ whole genome shotgun (WGS) entry which is preliminary data.</text>
</comment>
<dbReference type="InterPro" id="IPR048365">
    <property type="entry name" value="TNP-like_RNaseH_N"/>
</dbReference>
<sequence>MVLMKDEMALRHQTTWTGRKTDGLVDFGIDFSPNIEIAIQVYVFLLVGLNESWKMPAGYFFIKTISAETRANLISTCISKCYDSGVDVVAVTFDGCPSNLAAANLLGCNLNTPNNLKTTFLHAECSIEVAVVLDPCHMIKLVRNTFEPKKTPPKKNHIRE</sequence>
<organism evidence="2 3">
    <name type="scientific">Arctia plantaginis</name>
    <name type="common">Wood tiger moth</name>
    <name type="synonym">Phalaena plantaginis</name>
    <dbReference type="NCBI Taxonomy" id="874455"/>
    <lineage>
        <taxon>Eukaryota</taxon>
        <taxon>Metazoa</taxon>
        <taxon>Ecdysozoa</taxon>
        <taxon>Arthropoda</taxon>
        <taxon>Hexapoda</taxon>
        <taxon>Insecta</taxon>
        <taxon>Pterygota</taxon>
        <taxon>Neoptera</taxon>
        <taxon>Endopterygota</taxon>
        <taxon>Lepidoptera</taxon>
        <taxon>Glossata</taxon>
        <taxon>Ditrysia</taxon>
        <taxon>Noctuoidea</taxon>
        <taxon>Erebidae</taxon>
        <taxon>Arctiinae</taxon>
        <taxon>Arctia</taxon>
    </lineage>
</organism>
<evidence type="ECO:0000313" key="2">
    <source>
        <dbReference type="EMBL" id="CAB3232291.1"/>
    </source>
</evidence>
<gene>
    <name evidence="2" type="ORF">APLA_LOCUS5621</name>
</gene>
<dbReference type="OrthoDB" id="9909584at2759"/>
<dbReference type="AlphaFoldDB" id="A0A8S0ZF75"/>
<name>A0A8S0ZF75_ARCPL</name>
<dbReference type="Pfam" id="PF21787">
    <property type="entry name" value="TNP-like_RNaseH_N"/>
    <property type="match status" value="1"/>
</dbReference>
<evidence type="ECO:0000259" key="1">
    <source>
        <dbReference type="Pfam" id="PF21787"/>
    </source>
</evidence>
<evidence type="ECO:0000313" key="3">
    <source>
        <dbReference type="Proteomes" id="UP000494256"/>
    </source>
</evidence>